<evidence type="ECO:0000256" key="9">
    <source>
        <dbReference type="ARBA" id="ARBA00023065"/>
    </source>
</evidence>
<evidence type="ECO:0000256" key="12">
    <source>
        <dbReference type="ARBA" id="ARBA00025198"/>
    </source>
</evidence>
<comment type="similarity">
    <text evidence="2 14 15">Belongs to the ATPase B chain family.</text>
</comment>
<evidence type="ECO:0000256" key="11">
    <source>
        <dbReference type="ARBA" id="ARBA00023310"/>
    </source>
</evidence>
<keyword evidence="8 14" id="KW-1133">Transmembrane helix</keyword>
<dbReference type="PANTHER" id="PTHR33445:SF1">
    <property type="entry name" value="ATP SYNTHASE SUBUNIT B"/>
    <property type="match status" value="1"/>
</dbReference>
<keyword evidence="3 14" id="KW-0813">Transport</keyword>
<comment type="function">
    <text evidence="14">Component of the F(0) channel, it forms part of the peripheral stalk, linking F(1) to F(0).</text>
</comment>
<evidence type="ECO:0000256" key="16">
    <source>
        <dbReference type="SAM" id="Coils"/>
    </source>
</evidence>
<keyword evidence="16" id="KW-0175">Coiled coil</keyword>
<accession>A0ABP6ZTD5</accession>
<comment type="subcellular location">
    <subcellularLocation>
        <location evidence="1 14">Cell membrane</location>
        <topology evidence="1 14">Single-pass membrane protein</topology>
    </subcellularLocation>
</comment>
<dbReference type="InterPro" id="IPR005864">
    <property type="entry name" value="ATP_synth_F0_bsu_bac"/>
</dbReference>
<keyword evidence="9 14" id="KW-0406">Ion transport</keyword>
<comment type="subunit">
    <text evidence="13 14">F-type ATPases have 2 components, F(1) - the catalytic core - and F(0) - the membrane proton channel. F(1) has five subunits: alpha(3), beta(3), gamma(1), delta(1), epsilon(1). F(0) has three main subunits: a(1), b(2) and c(10-14). The alpha and beta chains form an alternating ring which encloses part of the gamma chain. F(1) is attached to F(0) by a central stalk formed by the gamma and epsilon chains, while a peripheral stalk is formed by the delta and b chains.</text>
</comment>
<sequence length="194" mass="21180">MNSLVLIAAETEPEQATGWGTYLPLIPHPSEVVVSLVFFAIVFWVMWKYVVPRLEAVYAERTAEIEGGIEKAAQAQAEAAAALDEYQAQLAEARAEAGRIREEARVQGTQIVAELREQAQNEAARIIASAEAQIAAERQQAVVQLRSDVGALATDLASRIVGESLQDSARQSRVIDRFLDELEQSDTATTSRIS</sequence>
<dbReference type="InterPro" id="IPR028987">
    <property type="entry name" value="ATP_synth_B-like_membr_sf"/>
</dbReference>
<keyword evidence="6 14" id="KW-0812">Transmembrane</keyword>
<evidence type="ECO:0000256" key="13">
    <source>
        <dbReference type="ARBA" id="ARBA00025830"/>
    </source>
</evidence>
<gene>
    <name evidence="14" type="primary">atpF</name>
    <name evidence="17" type="ORF">GCM10022223_39380</name>
</gene>
<comment type="function">
    <text evidence="12 14">F(1)F(0) ATP synthase produces ATP from ADP in the presence of a proton or sodium gradient. F-type ATPases consist of two structural domains, F(1) containing the extramembraneous catalytic core and F(0) containing the membrane proton channel, linked together by a central stalk and a peripheral stalk. During catalysis, ATP synthesis in the catalytic domain of F(1) is coupled via a rotary mechanism of the central stalk subunits to proton translocation.</text>
</comment>
<dbReference type="Pfam" id="PF00430">
    <property type="entry name" value="ATP-synt_B"/>
    <property type="match status" value="1"/>
</dbReference>
<evidence type="ECO:0000256" key="3">
    <source>
        <dbReference type="ARBA" id="ARBA00022448"/>
    </source>
</evidence>
<dbReference type="CDD" id="cd06503">
    <property type="entry name" value="ATP-synt_Fo_b"/>
    <property type="match status" value="1"/>
</dbReference>
<organism evidence="17 18">
    <name type="scientific">Kineosporia mesophila</name>
    <dbReference type="NCBI Taxonomy" id="566012"/>
    <lineage>
        <taxon>Bacteria</taxon>
        <taxon>Bacillati</taxon>
        <taxon>Actinomycetota</taxon>
        <taxon>Actinomycetes</taxon>
        <taxon>Kineosporiales</taxon>
        <taxon>Kineosporiaceae</taxon>
        <taxon>Kineosporia</taxon>
    </lineage>
</organism>
<dbReference type="PANTHER" id="PTHR33445">
    <property type="entry name" value="ATP SYNTHASE SUBUNIT B', CHLOROPLASTIC"/>
    <property type="match status" value="1"/>
</dbReference>
<evidence type="ECO:0000256" key="8">
    <source>
        <dbReference type="ARBA" id="ARBA00022989"/>
    </source>
</evidence>
<dbReference type="EMBL" id="BAAAZO010000006">
    <property type="protein sequence ID" value="GAA3618684.1"/>
    <property type="molecule type" value="Genomic_DNA"/>
</dbReference>
<name>A0ABP6ZTD5_9ACTN</name>
<dbReference type="RefSeq" id="WP_231480842.1">
    <property type="nucleotide sequence ID" value="NZ_BAAAZO010000006.1"/>
</dbReference>
<comment type="caution">
    <text evidence="17">The sequence shown here is derived from an EMBL/GenBank/DDBJ whole genome shotgun (WGS) entry which is preliminary data.</text>
</comment>
<evidence type="ECO:0000256" key="10">
    <source>
        <dbReference type="ARBA" id="ARBA00023136"/>
    </source>
</evidence>
<dbReference type="InterPro" id="IPR002146">
    <property type="entry name" value="ATP_synth_b/b'su_bac/chlpt"/>
</dbReference>
<feature type="coiled-coil region" evidence="16">
    <location>
        <begin position="69"/>
        <end position="140"/>
    </location>
</feature>
<evidence type="ECO:0000256" key="6">
    <source>
        <dbReference type="ARBA" id="ARBA00022692"/>
    </source>
</evidence>
<keyword evidence="11 14" id="KW-0066">ATP synthesis</keyword>
<evidence type="ECO:0000313" key="18">
    <source>
        <dbReference type="Proteomes" id="UP001501074"/>
    </source>
</evidence>
<keyword evidence="4 14" id="KW-1003">Cell membrane</keyword>
<keyword evidence="10 14" id="KW-0472">Membrane</keyword>
<dbReference type="SUPFAM" id="SSF81573">
    <property type="entry name" value="F1F0 ATP synthase subunit B, membrane domain"/>
    <property type="match status" value="1"/>
</dbReference>
<evidence type="ECO:0000313" key="17">
    <source>
        <dbReference type="EMBL" id="GAA3618684.1"/>
    </source>
</evidence>
<evidence type="ECO:0000256" key="7">
    <source>
        <dbReference type="ARBA" id="ARBA00022781"/>
    </source>
</evidence>
<keyword evidence="5 14" id="KW-0138">CF(0)</keyword>
<evidence type="ECO:0000256" key="15">
    <source>
        <dbReference type="RuleBase" id="RU003848"/>
    </source>
</evidence>
<reference evidence="18" key="1">
    <citation type="journal article" date="2019" name="Int. J. Syst. Evol. Microbiol.">
        <title>The Global Catalogue of Microorganisms (GCM) 10K type strain sequencing project: providing services to taxonomists for standard genome sequencing and annotation.</title>
        <authorList>
            <consortium name="The Broad Institute Genomics Platform"/>
            <consortium name="The Broad Institute Genome Sequencing Center for Infectious Disease"/>
            <person name="Wu L."/>
            <person name="Ma J."/>
        </authorList>
    </citation>
    <scope>NUCLEOTIDE SEQUENCE [LARGE SCALE GENOMIC DNA]</scope>
    <source>
        <strain evidence="18">JCM 16902</strain>
    </source>
</reference>
<proteinExistence type="inferred from homology"/>
<evidence type="ECO:0000256" key="4">
    <source>
        <dbReference type="ARBA" id="ARBA00022475"/>
    </source>
</evidence>
<keyword evidence="7 14" id="KW-0375">Hydrogen ion transport</keyword>
<dbReference type="InterPro" id="IPR050059">
    <property type="entry name" value="ATP_synthase_B_chain"/>
</dbReference>
<evidence type="ECO:0000256" key="5">
    <source>
        <dbReference type="ARBA" id="ARBA00022547"/>
    </source>
</evidence>
<dbReference type="NCBIfam" id="NF004412">
    <property type="entry name" value="PRK05759.1-3"/>
    <property type="match status" value="1"/>
</dbReference>
<evidence type="ECO:0000256" key="14">
    <source>
        <dbReference type="HAMAP-Rule" id="MF_01398"/>
    </source>
</evidence>
<dbReference type="Gene3D" id="1.20.5.620">
    <property type="entry name" value="F1F0 ATP synthase subunit B, membrane domain"/>
    <property type="match status" value="1"/>
</dbReference>
<evidence type="ECO:0000256" key="2">
    <source>
        <dbReference type="ARBA" id="ARBA00005513"/>
    </source>
</evidence>
<feature type="transmembrane region" description="Helical" evidence="14">
    <location>
        <begin position="32"/>
        <end position="51"/>
    </location>
</feature>
<protein>
    <recommendedName>
        <fullName evidence="14">ATP synthase subunit b</fullName>
    </recommendedName>
    <alternativeName>
        <fullName evidence="14">ATP synthase F(0) sector subunit b</fullName>
    </alternativeName>
    <alternativeName>
        <fullName evidence="14">ATPase subunit I</fullName>
    </alternativeName>
    <alternativeName>
        <fullName evidence="14">F-type ATPase subunit b</fullName>
        <shortName evidence="14">F-ATPase subunit b</shortName>
    </alternativeName>
</protein>
<evidence type="ECO:0000256" key="1">
    <source>
        <dbReference type="ARBA" id="ARBA00004162"/>
    </source>
</evidence>
<dbReference type="NCBIfam" id="TIGR01144">
    <property type="entry name" value="ATP_synt_b"/>
    <property type="match status" value="1"/>
</dbReference>
<keyword evidence="18" id="KW-1185">Reference proteome</keyword>
<dbReference type="Proteomes" id="UP001501074">
    <property type="component" value="Unassembled WGS sequence"/>
</dbReference>
<dbReference type="HAMAP" id="MF_01398">
    <property type="entry name" value="ATP_synth_b_bprime"/>
    <property type="match status" value="1"/>
</dbReference>